<accession>A0A2H9TB29</accession>
<sequence length="73" mass="7598">MQIAPKQDGADDTGSIPDILQNITTSPTRSHRTDGPGTQTSQPGVDEHIVIPMKEMVASSNVSVAAAIILSEA</sequence>
<feature type="region of interest" description="Disordered" evidence="1">
    <location>
        <begin position="1"/>
        <end position="45"/>
    </location>
</feature>
<protein>
    <submittedName>
        <fullName evidence="2">Uncharacterized protein</fullName>
    </submittedName>
</protein>
<reference evidence="2" key="1">
    <citation type="journal article" date="2017" name="Appl. Environ. Microbiol.">
        <title>Molecular characterization of an Endozoicomonas-like organism causing infection in king scallop Pecten maximus L.</title>
        <authorList>
            <person name="Cano I."/>
            <person name="van Aerle R."/>
            <person name="Ross S."/>
            <person name="Verner-Jeffreys D.W."/>
            <person name="Paley R.K."/>
            <person name="Rimmer G."/>
            <person name="Ryder D."/>
            <person name="Hooper P."/>
            <person name="Stone D."/>
            <person name="Feist S.W."/>
        </authorList>
    </citation>
    <scope>NUCLEOTIDE SEQUENCE</scope>
</reference>
<dbReference type="EMBL" id="NSIT01000016">
    <property type="protein sequence ID" value="PJE80456.1"/>
    <property type="molecule type" value="Genomic_DNA"/>
</dbReference>
<dbReference type="AlphaFoldDB" id="A0A2H9TB29"/>
<evidence type="ECO:0000256" key="1">
    <source>
        <dbReference type="SAM" id="MobiDB-lite"/>
    </source>
</evidence>
<proteinExistence type="predicted"/>
<evidence type="ECO:0000313" key="2">
    <source>
        <dbReference type="EMBL" id="PJE80456.1"/>
    </source>
</evidence>
<name>A0A2H9TB29_9ZZZZ</name>
<dbReference type="InterPro" id="IPR029028">
    <property type="entry name" value="Alpha/beta_knot_MTases"/>
</dbReference>
<dbReference type="SUPFAM" id="SSF75217">
    <property type="entry name" value="alpha/beta knot"/>
    <property type="match status" value="1"/>
</dbReference>
<gene>
    <name evidence="2" type="ORF">CI610_00539</name>
</gene>
<organism evidence="2">
    <name type="scientific">invertebrate metagenome</name>
    <dbReference type="NCBI Taxonomy" id="1711999"/>
    <lineage>
        <taxon>unclassified sequences</taxon>
        <taxon>metagenomes</taxon>
        <taxon>organismal metagenomes</taxon>
    </lineage>
</organism>
<comment type="caution">
    <text evidence="2">The sequence shown here is derived from an EMBL/GenBank/DDBJ whole genome shotgun (WGS) entry which is preliminary data.</text>
</comment>
<dbReference type="Gene3D" id="3.40.1280.10">
    <property type="match status" value="1"/>
</dbReference>
<dbReference type="InterPro" id="IPR029026">
    <property type="entry name" value="tRNA_m1G_MTases_N"/>
</dbReference>